<evidence type="ECO:0000313" key="1">
    <source>
        <dbReference type="EMBL" id="KAF2177980.1"/>
    </source>
</evidence>
<keyword evidence="2" id="KW-1185">Reference proteome</keyword>
<dbReference type="OrthoDB" id="4062651at2759"/>
<reference evidence="1" key="1">
    <citation type="journal article" date="2020" name="Stud. Mycol.">
        <title>101 Dothideomycetes genomes: a test case for predicting lifestyles and emergence of pathogens.</title>
        <authorList>
            <person name="Haridas S."/>
            <person name="Albert R."/>
            <person name="Binder M."/>
            <person name="Bloem J."/>
            <person name="Labutti K."/>
            <person name="Salamov A."/>
            <person name="Andreopoulos B."/>
            <person name="Baker S."/>
            <person name="Barry K."/>
            <person name="Bills G."/>
            <person name="Bluhm B."/>
            <person name="Cannon C."/>
            <person name="Castanera R."/>
            <person name="Culley D."/>
            <person name="Daum C."/>
            <person name="Ezra D."/>
            <person name="Gonzalez J."/>
            <person name="Henrissat B."/>
            <person name="Kuo A."/>
            <person name="Liang C."/>
            <person name="Lipzen A."/>
            <person name="Lutzoni F."/>
            <person name="Magnuson J."/>
            <person name="Mondo S."/>
            <person name="Nolan M."/>
            <person name="Ohm R."/>
            <person name="Pangilinan J."/>
            <person name="Park H.-J."/>
            <person name="Ramirez L."/>
            <person name="Alfaro M."/>
            <person name="Sun H."/>
            <person name="Tritt A."/>
            <person name="Yoshinaga Y."/>
            <person name="Zwiers L.-H."/>
            <person name="Turgeon B."/>
            <person name="Goodwin S."/>
            <person name="Spatafora J."/>
            <person name="Crous P."/>
            <person name="Grigoriev I."/>
        </authorList>
    </citation>
    <scope>NUCLEOTIDE SEQUENCE</scope>
    <source>
        <strain evidence="1">CBS 207.26</strain>
    </source>
</reference>
<organism evidence="1 2">
    <name type="scientific">Zopfia rhizophila CBS 207.26</name>
    <dbReference type="NCBI Taxonomy" id="1314779"/>
    <lineage>
        <taxon>Eukaryota</taxon>
        <taxon>Fungi</taxon>
        <taxon>Dikarya</taxon>
        <taxon>Ascomycota</taxon>
        <taxon>Pezizomycotina</taxon>
        <taxon>Dothideomycetes</taxon>
        <taxon>Dothideomycetes incertae sedis</taxon>
        <taxon>Zopfiaceae</taxon>
        <taxon>Zopfia</taxon>
    </lineage>
</organism>
<accession>A0A6A6DJ70</accession>
<protein>
    <recommendedName>
        <fullName evidence="3">Heterokaryon incompatibility domain-containing protein</fullName>
    </recommendedName>
</protein>
<gene>
    <name evidence="1" type="ORF">K469DRAFT_696213</name>
</gene>
<evidence type="ECO:0000313" key="2">
    <source>
        <dbReference type="Proteomes" id="UP000800200"/>
    </source>
</evidence>
<proteinExistence type="predicted"/>
<sequence length="347" mass="39078">MEQVFSSAYATIAASCASGTDNGFLKAQIERRCVTMTNNASGLKFYLCNAIDDFHNDVDQGELNKRGWVLQERALSRRTIYFTDKQTYWECGEGVRCETLTKMKKSAADIQQCKSILGDANFPHSVDDYVKGKKIKLWQGLYEQYSNLALSFKVDRPVAIRGLEKRLIRTLATVGGHGVFDLFRHRSLLWQRLGDKLARISFPEDRHDSIPSWSWMAYDGGIKYMDVPFGKVTWNEDISSPFKAGNLDSGAEGRLPLDIEAPICGLHEDANRHLILDEPGCNFTKPLKCVIIGSNQHSEQDENRLHYVLVVTLISGDASRIYERVGVGILNSKQIVQAELGETVHIR</sequence>
<dbReference type="AlphaFoldDB" id="A0A6A6DJ70"/>
<dbReference type="EMBL" id="ML994680">
    <property type="protein sequence ID" value="KAF2177980.1"/>
    <property type="molecule type" value="Genomic_DNA"/>
</dbReference>
<dbReference type="PANTHER" id="PTHR33112:SF10">
    <property type="entry name" value="TOL"/>
    <property type="match status" value="1"/>
</dbReference>
<dbReference type="Proteomes" id="UP000800200">
    <property type="component" value="Unassembled WGS sequence"/>
</dbReference>
<name>A0A6A6DJ70_9PEZI</name>
<dbReference type="PANTHER" id="PTHR33112">
    <property type="entry name" value="DOMAIN PROTEIN, PUTATIVE-RELATED"/>
    <property type="match status" value="1"/>
</dbReference>
<evidence type="ECO:0008006" key="3">
    <source>
        <dbReference type="Google" id="ProtNLM"/>
    </source>
</evidence>